<dbReference type="EMBL" id="VLLP01000001">
    <property type="protein sequence ID" value="TWJ28850.1"/>
    <property type="molecule type" value="Genomic_DNA"/>
</dbReference>
<accession>A0A562WEZ4</accession>
<organism evidence="2 3">
    <name type="scientific">Micromonospora sagamiensis</name>
    <dbReference type="NCBI Taxonomy" id="47875"/>
    <lineage>
        <taxon>Bacteria</taxon>
        <taxon>Bacillati</taxon>
        <taxon>Actinomycetota</taxon>
        <taxon>Actinomycetes</taxon>
        <taxon>Micromonosporales</taxon>
        <taxon>Micromonosporaceae</taxon>
        <taxon>Micromonospora</taxon>
    </lineage>
</organism>
<name>A0A562WEZ4_9ACTN</name>
<evidence type="ECO:0000256" key="1">
    <source>
        <dbReference type="SAM" id="MobiDB-lite"/>
    </source>
</evidence>
<feature type="region of interest" description="Disordered" evidence="1">
    <location>
        <begin position="129"/>
        <end position="270"/>
    </location>
</feature>
<feature type="compositionally biased region" description="Low complexity" evidence="1">
    <location>
        <begin position="129"/>
        <end position="150"/>
    </location>
</feature>
<proteinExistence type="predicted"/>
<sequence length="270" mass="27785">MHPAVNLGLLFASTISARVAGPPTLPGTITQVDAVAVVPRSQTDTPGSTWPRTVAAAAPRAVPVTSAEVIPPLATTTRAVPDRSRTTVVNAVITASPCASVWWSPRRCRSEATTTMPSVVSARPAVATTARPAATGSRSAASVSTVSGATPRRRCSSASWAVAPEVCEPQTTRTGPRPPPIGRGSRPVLTASAHRAASGAAQRTTTVRPRSRAARSPRWTRSMSSSVSASGATTSRPGEASRAAVTAAPREDRSWSTGTVTACRPPISRT</sequence>
<comment type="caution">
    <text evidence="2">The sequence shown here is derived from an EMBL/GenBank/DDBJ whole genome shotgun (WGS) entry which is preliminary data.</text>
</comment>
<keyword evidence="3" id="KW-1185">Reference proteome</keyword>
<reference evidence="2 3" key="1">
    <citation type="submission" date="2019-07" db="EMBL/GenBank/DDBJ databases">
        <title>R&amp;d 2014.</title>
        <authorList>
            <person name="Klenk H.-P."/>
        </authorList>
    </citation>
    <scope>NUCLEOTIDE SEQUENCE [LARGE SCALE GENOMIC DNA]</scope>
    <source>
        <strain evidence="2 3">DSM 43912</strain>
    </source>
</reference>
<feature type="compositionally biased region" description="Low complexity" evidence="1">
    <location>
        <begin position="182"/>
        <end position="208"/>
    </location>
</feature>
<protein>
    <submittedName>
        <fullName evidence="2">Uncharacterized protein</fullName>
    </submittedName>
</protein>
<dbReference type="AlphaFoldDB" id="A0A562WEZ4"/>
<dbReference type="Proteomes" id="UP000319728">
    <property type="component" value="Unassembled WGS sequence"/>
</dbReference>
<evidence type="ECO:0000313" key="2">
    <source>
        <dbReference type="EMBL" id="TWJ28850.1"/>
    </source>
</evidence>
<gene>
    <name evidence="2" type="ORF">JD81_02356</name>
</gene>
<evidence type="ECO:0000313" key="3">
    <source>
        <dbReference type="Proteomes" id="UP000319728"/>
    </source>
</evidence>
<feature type="compositionally biased region" description="Low complexity" evidence="1">
    <location>
        <begin position="216"/>
        <end position="236"/>
    </location>
</feature>